<dbReference type="Proteomes" id="UP001295444">
    <property type="component" value="Chromosome 01"/>
</dbReference>
<organism evidence="1 2">
    <name type="scientific">Pelobates cultripes</name>
    <name type="common">Western spadefoot toad</name>
    <dbReference type="NCBI Taxonomy" id="61616"/>
    <lineage>
        <taxon>Eukaryota</taxon>
        <taxon>Metazoa</taxon>
        <taxon>Chordata</taxon>
        <taxon>Craniata</taxon>
        <taxon>Vertebrata</taxon>
        <taxon>Euteleostomi</taxon>
        <taxon>Amphibia</taxon>
        <taxon>Batrachia</taxon>
        <taxon>Anura</taxon>
        <taxon>Pelobatoidea</taxon>
        <taxon>Pelobatidae</taxon>
        <taxon>Pelobates</taxon>
    </lineage>
</organism>
<sequence>ETHFKGADAPTMKNNRYPTGFYANHTDKKKAIVAILLSNNVPFICVEQKSDPGGRYIHQ</sequence>
<dbReference type="EMBL" id="OW240912">
    <property type="protein sequence ID" value="CAH2226199.1"/>
    <property type="molecule type" value="Genomic_DNA"/>
</dbReference>
<evidence type="ECO:0000313" key="2">
    <source>
        <dbReference type="Proteomes" id="UP001295444"/>
    </source>
</evidence>
<feature type="non-terminal residue" evidence="1">
    <location>
        <position position="59"/>
    </location>
</feature>
<reference evidence="1" key="1">
    <citation type="submission" date="2022-03" db="EMBL/GenBank/DDBJ databases">
        <authorList>
            <person name="Alioto T."/>
            <person name="Alioto T."/>
            <person name="Gomez Garrido J."/>
        </authorList>
    </citation>
    <scope>NUCLEOTIDE SEQUENCE</scope>
</reference>
<feature type="non-terminal residue" evidence="1">
    <location>
        <position position="1"/>
    </location>
</feature>
<proteinExistence type="predicted"/>
<dbReference type="AlphaFoldDB" id="A0AAD1R8E9"/>
<accession>A0AAD1R8E9</accession>
<evidence type="ECO:0000313" key="1">
    <source>
        <dbReference type="EMBL" id="CAH2226199.1"/>
    </source>
</evidence>
<name>A0AAD1R8E9_PELCU</name>
<keyword evidence="2" id="KW-1185">Reference proteome</keyword>
<protein>
    <submittedName>
        <fullName evidence="1">Uncharacterized protein</fullName>
    </submittedName>
</protein>
<gene>
    <name evidence="1" type="ORF">PECUL_23A061423</name>
</gene>